<dbReference type="Proteomes" id="UP000191518">
    <property type="component" value="Unassembled WGS sequence"/>
</dbReference>
<dbReference type="OrthoDB" id="20105at2759"/>
<gene>
    <name evidence="2" type="ORF">PENVUL_c003G09601</name>
</gene>
<dbReference type="STRING" id="29845.A0A1V6SB87"/>
<feature type="compositionally biased region" description="Polar residues" evidence="1">
    <location>
        <begin position="202"/>
        <end position="212"/>
    </location>
</feature>
<accession>A0A1V6SB87</accession>
<evidence type="ECO:0000313" key="2">
    <source>
        <dbReference type="EMBL" id="OQE11030.1"/>
    </source>
</evidence>
<evidence type="ECO:0000313" key="3">
    <source>
        <dbReference type="Proteomes" id="UP000191518"/>
    </source>
</evidence>
<name>A0A1V6SB87_9EURO</name>
<feature type="compositionally biased region" description="Polar residues" evidence="1">
    <location>
        <begin position="409"/>
        <end position="442"/>
    </location>
</feature>
<organism evidence="2 3">
    <name type="scientific">Penicillium vulpinum</name>
    <dbReference type="NCBI Taxonomy" id="29845"/>
    <lineage>
        <taxon>Eukaryota</taxon>
        <taxon>Fungi</taxon>
        <taxon>Dikarya</taxon>
        <taxon>Ascomycota</taxon>
        <taxon>Pezizomycotina</taxon>
        <taxon>Eurotiomycetes</taxon>
        <taxon>Eurotiomycetidae</taxon>
        <taxon>Eurotiales</taxon>
        <taxon>Aspergillaceae</taxon>
        <taxon>Penicillium</taxon>
    </lineage>
</organism>
<feature type="compositionally biased region" description="Polar residues" evidence="1">
    <location>
        <begin position="1"/>
        <end position="10"/>
    </location>
</feature>
<feature type="region of interest" description="Disordered" evidence="1">
    <location>
        <begin position="1"/>
        <end position="57"/>
    </location>
</feature>
<feature type="compositionally biased region" description="Basic and acidic residues" evidence="1">
    <location>
        <begin position="379"/>
        <end position="392"/>
    </location>
</feature>
<feature type="compositionally biased region" description="Basic and acidic residues" evidence="1">
    <location>
        <begin position="347"/>
        <end position="362"/>
    </location>
</feature>
<reference evidence="3" key="1">
    <citation type="journal article" date="2017" name="Nat. Microbiol.">
        <title>Global analysis of biosynthetic gene clusters reveals vast potential of secondary metabolite production in Penicillium species.</title>
        <authorList>
            <person name="Nielsen J.C."/>
            <person name="Grijseels S."/>
            <person name="Prigent S."/>
            <person name="Ji B."/>
            <person name="Dainat J."/>
            <person name="Nielsen K.F."/>
            <person name="Frisvad J.C."/>
            <person name="Workman M."/>
            <person name="Nielsen J."/>
        </authorList>
    </citation>
    <scope>NUCLEOTIDE SEQUENCE [LARGE SCALE GENOMIC DNA]</scope>
    <source>
        <strain evidence="3">IBT 29486</strain>
    </source>
</reference>
<feature type="compositionally biased region" description="Polar residues" evidence="1">
    <location>
        <begin position="290"/>
        <end position="339"/>
    </location>
</feature>
<dbReference type="AlphaFoldDB" id="A0A1V6SB87"/>
<keyword evidence="3" id="KW-1185">Reference proteome</keyword>
<evidence type="ECO:0000256" key="1">
    <source>
        <dbReference type="SAM" id="MobiDB-lite"/>
    </source>
</evidence>
<feature type="region of interest" description="Disordered" evidence="1">
    <location>
        <begin position="141"/>
        <end position="223"/>
    </location>
</feature>
<comment type="caution">
    <text evidence="2">The sequence shown here is derived from an EMBL/GenBank/DDBJ whole genome shotgun (WGS) entry which is preliminary data.</text>
</comment>
<protein>
    <submittedName>
        <fullName evidence="2">Uncharacterized protein</fullName>
    </submittedName>
</protein>
<sequence>MTVTSKPSTNRTKDHSLPQLLPSPSVEKFPAISNPTMSLSRDLAPPSGLNRLPPPLTMSTPIPPLPAGWEGTEHMITWLKAKMEEDRRRLQEGKTQEANLILERRRIEQSMLSDALNGGVSPNLIPTIFSHFYTTSLNPQLAAEPKEQSATASRSAAPPVIPQQQSNQGPAPPEKLPVTPQRPRRDLKQPSRAQASGVLPMTTKSLPGTPHSQWDEEISSEHREQLIDSQREELKRMLKSQNKECADMKLLDTAFDHTFPIMSSMLPAQSPRNHAGPPNKASGTRRKRQQAPQEAQPRSTQESGPQSQAQQGQTKMPPSNPISVSNGLSHFRPEQTNSPRAKRKDQRSHEKLPPPRFRRNETVSDQPDAFDESQLDQKQQQRDVSSFHEYRTCKGSSSEQTSDSTSDTVGRSSATSAEELQKQSAHRQSSSDTVDASHSLQDMVTVIKLERD</sequence>
<dbReference type="EMBL" id="MDYP01000003">
    <property type="protein sequence ID" value="OQE11030.1"/>
    <property type="molecule type" value="Genomic_DNA"/>
</dbReference>
<proteinExistence type="predicted"/>
<feature type="compositionally biased region" description="Low complexity" evidence="1">
    <location>
        <begin position="396"/>
        <end position="408"/>
    </location>
</feature>
<feature type="region of interest" description="Disordered" evidence="1">
    <location>
        <begin position="264"/>
        <end position="452"/>
    </location>
</feature>